<organism evidence="1 2">
    <name type="scientific">Sorghum bicolor</name>
    <name type="common">Sorghum</name>
    <name type="synonym">Sorghum vulgare</name>
    <dbReference type="NCBI Taxonomy" id="4558"/>
    <lineage>
        <taxon>Eukaryota</taxon>
        <taxon>Viridiplantae</taxon>
        <taxon>Streptophyta</taxon>
        <taxon>Embryophyta</taxon>
        <taxon>Tracheophyta</taxon>
        <taxon>Spermatophyta</taxon>
        <taxon>Magnoliopsida</taxon>
        <taxon>Liliopsida</taxon>
        <taxon>Poales</taxon>
        <taxon>Poaceae</taxon>
        <taxon>PACMAD clade</taxon>
        <taxon>Panicoideae</taxon>
        <taxon>Andropogonodae</taxon>
        <taxon>Andropogoneae</taxon>
        <taxon>Sorghinae</taxon>
        <taxon>Sorghum</taxon>
    </lineage>
</organism>
<protein>
    <submittedName>
        <fullName evidence="1">Uncharacterized protein</fullName>
    </submittedName>
</protein>
<evidence type="ECO:0000313" key="1">
    <source>
        <dbReference type="EMBL" id="KXG34685.1"/>
    </source>
</evidence>
<dbReference type="AlphaFoldDB" id="A0A1B6Q9T4"/>
<dbReference type="EMBL" id="CM000761">
    <property type="protein sequence ID" value="KXG34685.1"/>
    <property type="molecule type" value="Genomic_DNA"/>
</dbReference>
<keyword evidence="2" id="KW-1185">Reference proteome</keyword>
<reference evidence="1 2" key="1">
    <citation type="journal article" date="2009" name="Nature">
        <title>The Sorghum bicolor genome and the diversification of grasses.</title>
        <authorList>
            <person name="Paterson A.H."/>
            <person name="Bowers J.E."/>
            <person name="Bruggmann R."/>
            <person name="Dubchak I."/>
            <person name="Grimwood J."/>
            <person name="Gundlach H."/>
            <person name="Haberer G."/>
            <person name="Hellsten U."/>
            <person name="Mitros T."/>
            <person name="Poliakov A."/>
            <person name="Schmutz J."/>
            <person name="Spannagl M."/>
            <person name="Tang H."/>
            <person name="Wang X."/>
            <person name="Wicker T."/>
            <person name="Bharti A.K."/>
            <person name="Chapman J."/>
            <person name="Feltus F.A."/>
            <person name="Gowik U."/>
            <person name="Grigoriev I.V."/>
            <person name="Lyons E."/>
            <person name="Maher C.A."/>
            <person name="Martis M."/>
            <person name="Narechania A."/>
            <person name="Otillar R.P."/>
            <person name="Penning B.W."/>
            <person name="Salamov A.A."/>
            <person name="Wang Y."/>
            <person name="Zhang L."/>
            <person name="Carpita N.C."/>
            <person name="Freeling M."/>
            <person name="Gingle A.R."/>
            <person name="Hash C.T."/>
            <person name="Keller B."/>
            <person name="Klein P."/>
            <person name="Kresovich S."/>
            <person name="McCann M.C."/>
            <person name="Ming R."/>
            <person name="Peterson D.G."/>
            <person name="Mehboob-ur-Rahman"/>
            <person name="Ware D."/>
            <person name="Westhoff P."/>
            <person name="Mayer K.F."/>
            <person name="Messing J."/>
            <person name="Rokhsar D.S."/>
        </authorList>
    </citation>
    <scope>NUCLEOTIDE SEQUENCE [LARGE SCALE GENOMIC DNA]</scope>
    <source>
        <strain evidence="2">cv. BTx623</strain>
    </source>
</reference>
<evidence type="ECO:0000313" key="2">
    <source>
        <dbReference type="Proteomes" id="UP000000768"/>
    </source>
</evidence>
<dbReference type="InParanoid" id="A0A1B6Q9T4"/>
<accession>A0A1B6Q9T4</accession>
<sequence length="110" mass="12447">MVQCAPPPRFHKEVDDHVPQVDSWDNLQVVESHDEKEKIELLNEDQIYVLLGLRDEESAHVAAPNDGPLDDMQNVDNDNDTAISTSDAIPSELVISYDKDHVRNCNKQIL</sequence>
<dbReference type="Gramene" id="KXG34685">
    <property type="protein sequence ID" value="KXG34685"/>
    <property type="gene ID" value="SORBI_3002G076300"/>
</dbReference>
<gene>
    <name evidence="1" type="ORF">SORBI_3002G076300</name>
</gene>
<name>A0A1B6Q9T4_SORBI</name>
<proteinExistence type="predicted"/>
<reference evidence="2" key="2">
    <citation type="journal article" date="2018" name="Plant J.">
        <title>The Sorghum bicolor reference genome: improved assembly, gene annotations, a transcriptome atlas, and signatures of genome organization.</title>
        <authorList>
            <person name="McCormick R.F."/>
            <person name="Truong S.K."/>
            <person name="Sreedasyam A."/>
            <person name="Jenkins J."/>
            <person name="Shu S."/>
            <person name="Sims D."/>
            <person name="Kennedy M."/>
            <person name="Amirebrahimi M."/>
            <person name="Weers B.D."/>
            <person name="McKinley B."/>
            <person name="Mattison A."/>
            <person name="Morishige D.T."/>
            <person name="Grimwood J."/>
            <person name="Schmutz J."/>
            <person name="Mullet J.E."/>
        </authorList>
    </citation>
    <scope>NUCLEOTIDE SEQUENCE [LARGE SCALE GENOMIC DNA]</scope>
    <source>
        <strain evidence="2">cv. BTx623</strain>
    </source>
</reference>
<dbReference type="Proteomes" id="UP000000768">
    <property type="component" value="Chromosome 2"/>
</dbReference>